<dbReference type="EMBL" id="JAANBB010000082">
    <property type="protein sequence ID" value="KAF7551234.1"/>
    <property type="molecule type" value="Genomic_DNA"/>
</dbReference>
<accession>A0A9P5LI49</accession>
<dbReference type="OrthoDB" id="4926491at2759"/>
<evidence type="ECO:0000313" key="2">
    <source>
        <dbReference type="Proteomes" id="UP000722485"/>
    </source>
</evidence>
<sequence length="331" mass="37225">MSLPLKAKVAVRDKWEKADSPVQTAIKEVKGLLGLDVHCEPEWPILISELEKVYEDKAQLIGALIGITQVWFATLAEIMDDSTQDTWSEKVVEKINEVTSRLNVTLEVSETEQASTEWSDSRKGFLVLVPKVHVYQPAQFGSLFKDQLLDCFEEKKKPSQPLPIHSTTGDEWADVGIDDTTERPATTVVSKGAASIVEYLPDPNTLPKPGTLLLKPPYHLFIHALGNNKLEIQCSHSATLEVLSEYLKRWCRINPNLTTKPPAVEITLNQGSCGFGLTYDTLTLYSENRYAGIFTVSPTLILHLVEGQFGYERVYSDATTWQYRRDTPFKR</sequence>
<comment type="caution">
    <text evidence="1">The sequence shown here is derived from an EMBL/GenBank/DDBJ whole genome shotgun (WGS) entry which is preliminary data.</text>
</comment>
<name>A0A9P5LI49_9HYPO</name>
<organism evidence="1 2">
    <name type="scientific">Cylindrodendrum hubeiense</name>
    <dbReference type="NCBI Taxonomy" id="595255"/>
    <lineage>
        <taxon>Eukaryota</taxon>
        <taxon>Fungi</taxon>
        <taxon>Dikarya</taxon>
        <taxon>Ascomycota</taxon>
        <taxon>Pezizomycotina</taxon>
        <taxon>Sordariomycetes</taxon>
        <taxon>Hypocreomycetidae</taxon>
        <taxon>Hypocreales</taxon>
        <taxon>Nectriaceae</taxon>
        <taxon>Cylindrodendrum</taxon>
    </lineage>
</organism>
<dbReference type="AlphaFoldDB" id="A0A9P5LI49"/>
<evidence type="ECO:0000313" key="1">
    <source>
        <dbReference type="EMBL" id="KAF7551234.1"/>
    </source>
</evidence>
<gene>
    <name evidence="1" type="ORF">G7Z17_g5166</name>
</gene>
<dbReference type="Proteomes" id="UP000722485">
    <property type="component" value="Unassembled WGS sequence"/>
</dbReference>
<reference evidence="1" key="1">
    <citation type="submission" date="2020-03" db="EMBL/GenBank/DDBJ databases">
        <title>Draft Genome Sequence of Cylindrodendrum hubeiense.</title>
        <authorList>
            <person name="Buettner E."/>
            <person name="Kellner H."/>
        </authorList>
    </citation>
    <scope>NUCLEOTIDE SEQUENCE</scope>
    <source>
        <strain evidence="1">IHI 201604</strain>
    </source>
</reference>
<protein>
    <submittedName>
        <fullName evidence="1">Uncharacterized protein</fullName>
    </submittedName>
</protein>
<proteinExistence type="predicted"/>
<keyword evidence="2" id="KW-1185">Reference proteome</keyword>